<evidence type="ECO:0000256" key="2">
    <source>
        <dbReference type="SAM" id="MobiDB-lite"/>
    </source>
</evidence>
<accession>A0A5M6IIG5</accession>
<keyword evidence="4" id="KW-1185">Reference proteome</keyword>
<sequence>MSSRADRRKKARTENEDALAHVVIDPDTGRTHFDPRADGADWAEAFDEVYARHRGDWKLDKPEVQDEKAAKLDRRAQAYCEALSRRSAEAFARLSADYARDVGHLAKIRELRNIRAEDPGLYAYLETRAEKGDRGARDIIRHSRLVAENWGKKAAAERAITNALNKARIEVGYVHDGGEFGNGYGREPFTYQGFVSDEHPILRLFNSILPRVKKFRGGRTKEDYQSVRSKLLGADLPYASVNRDMRSLLRVDLDRTYDSAEALLGLINSCAILAPNLIVGYVDRQGRFVHPQAYWLLADAACWMSKGEARFRFKFDAVKRGLNAALLPIGADPCAIWNDTWIKNALSPLWSCTVGAQVPYSLEVLGENLNLIGFGKNKENLALLKAATPDLRGAGPVPVEHPDPEVQAGSQPAFRILRAVALDSVASYADGNGGTHGVGREAFEEFMIAQARRINPHGSITRVESQGASVAKYVWKEHAGRKQKAADAADAREIRNAARRKHADATGVHRARKSAGQTSATKRRTGSVRLISAAAIGLIGDGDRPTKAAVTRALDGKVVLETVKRNWSDAMTSLVPLCDILDAAHAHVATGGKLPGKELLVPVIERLDELKELLETAQSESQREAAGKEVVAAEDELVAAKKMIATAKKAVTNRFADGSREMLMPPITPQARERATLERGAAVVAEARDLVARGKIKAFHLVEGSANDYEDGLAAGYVTTRAAWMVVGYWDVVVHAITNGWNPKMRPAACRLPPRERDSSVTAPIRWIAVDDTVEADGATAMPIAGCPPEAALPEAPEDVSAAPDKENASAVSDPEMACHHVRQLVVEELEPVHVSKHLGETLDLDVVEFWLAWQPPPPAVI</sequence>
<name>A0A5M6IIG5_9PROT</name>
<dbReference type="Proteomes" id="UP000325255">
    <property type="component" value="Unassembled WGS sequence"/>
</dbReference>
<gene>
    <name evidence="3" type="ORF">F1189_30940</name>
</gene>
<proteinExistence type="predicted"/>
<comment type="caution">
    <text evidence="3">The sequence shown here is derived from an EMBL/GenBank/DDBJ whole genome shotgun (WGS) entry which is preliminary data.</text>
</comment>
<dbReference type="AlphaFoldDB" id="A0A5M6IIG5"/>
<feature type="region of interest" description="Disordered" evidence="2">
    <location>
        <begin position="499"/>
        <end position="524"/>
    </location>
</feature>
<dbReference type="OrthoDB" id="7866993at2"/>
<evidence type="ECO:0000313" key="3">
    <source>
        <dbReference type="EMBL" id="KAA5608053.1"/>
    </source>
</evidence>
<feature type="region of interest" description="Disordered" evidence="2">
    <location>
        <begin position="791"/>
        <end position="814"/>
    </location>
</feature>
<evidence type="ECO:0000313" key="4">
    <source>
        <dbReference type="Proteomes" id="UP000325255"/>
    </source>
</evidence>
<protein>
    <submittedName>
        <fullName evidence="3">Uncharacterized protein</fullName>
    </submittedName>
</protein>
<organism evidence="3 4">
    <name type="scientific">Rhodovastum atsumiense</name>
    <dbReference type="NCBI Taxonomy" id="504468"/>
    <lineage>
        <taxon>Bacteria</taxon>
        <taxon>Pseudomonadati</taxon>
        <taxon>Pseudomonadota</taxon>
        <taxon>Alphaproteobacteria</taxon>
        <taxon>Acetobacterales</taxon>
        <taxon>Acetobacteraceae</taxon>
        <taxon>Rhodovastum</taxon>
    </lineage>
</organism>
<evidence type="ECO:0000256" key="1">
    <source>
        <dbReference type="SAM" id="Coils"/>
    </source>
</evidence>
<reference evidence="3 4" key="1">
    <citation type="submission" date="2019-09" db="EMBL/GenBank/DDBJ databases">
        <title>Genome sequence of Rhodovastum atsumiense, a diverse member of the Acetobacteraceae family of non-sulfur purple photosynthetic bacteria.</title>
        <authorList>
            <person name="Meyer T."/>
            <person name="Kyndt J."/>
        </authorList>
    </citation>
    <scope>NUCLEOTIDE SEQUENCE [LARGE SCALE GENOMIC DNA]</scope>
    <source>
        <strain evidence="3 4">DSM 21279</strain>
    </source>
</reference>
<dbReference type="RefSeq" id="WP_150045719.1">
    <property type="nucleotide sequence ID" value="NZ_OW485601.1"/>
</dbReference>
<feature type="coiled-coil region" evidence="1">
    <location>
        <begin position="604"/>
        <end position="650"/>
    </location>
</feature>
<dbReference type="EMBL" id="VWPK01000111">
    <property type="protein sequence ID" value="KAA5608053.1"/>
    <property type="molecule type" value="Genomic_DNA"/>
</dbReference>
<keyword evidence="1" id="KW-0175">Coiled coil</keyword>